<feature type="transmembrane region" description="Helical" evidence="2">
    <location>
        <begin position="63"/>
        <end position="83"/>
    </location>
</feature>
<evidence type="ECO:0000313" key="3">
    <source>
        <dbReference type="EMBL" id="CAD8885125.1"/>
    </source>
</evidence>
<reference evidence="3" key="1">
    <citation type="submission" date="2021-01" db="EMBL/GenBank/DDBJ databases">
        <authorList>
            <person name="Corre E."/>
            <person name="Pelletier E."/>
            <person name="Niang G."/>
            <person name="Scheremetjew M."/>
            <person name="Finn R."/>
            <person name="Kale V."/>
            <person name="Holt S."/>
            <person name="Cochrane G."/>
            <person name="Meng A."/>
            <person name="Brown T."/>
            <person name="Cohen L."/>
        </authorList>
    </citation>
    <scope>NUCLEOTIDE SEQUENCE</scope>
    <source>
        <strain evidence="3">308</strain>
    </source>
</reference>
<proteinExistence type="predicted"/>
<feature type="compositionally biased region" description="Polar residues" evidence="1">
    <location>
        <begin position="123"/>
        <end position="135"/>
    </location>
</feature>
<dbReference type="EMBL" id="HBFR01016877">
    <property type="protein sequence ID" value="CAD8885125.1"/>
    <property type="molecule type" value="Transcribed_RNA"/>
</dbReference>
<feature type="compositionally biased region" description="Polar residues" evidence="1">
    <location>
        <begin position="39"/>
        <end position="49"/>
    </location>
</feature>
<name>A0A7S1BET5_9STRA</name>
<gene>
    <name evidence="3" type="ORF">CHYS00102_LOCUS12322</name>
</gene>
<sequence length="388" mass="42063">MSDVAGKASENLLNTNQVRKPDHISSVDQNVNIVPLSGGPSSRVRNSDPTPGFQGTKPQQNTMYTIIGVAVIVMVAVISAFAGESCTKKKLQRKKSGRLNKKSDKMRIPNSTKSSHIKHPMRSESSVSTITDGDSIENSLESSDSTLTSNFGEMSIGTSPIDNLDKINNLNDVHEGVDEIGNLDFFSQNDELQHIMAINRAHTFHAPKSSSLNTGVVHGDNLTRHGFIHRSGTFDMAGGNSRAGRVSGLDQDHVEVDDFVQDDSRALEFGQNDGPCNVGAIGCVRGNVGVVGFVQGDVGVSRFVRDGTPDEQFCQGEDCVTLDTTLDLTHTDEYTFSLNRDDEHQDENTLETGYINDTAKILNEAKDDAGAMLESTSSYIINLVKSFH</sequence>
<organism evidence="3">
    <name type="scientific">Corethron hystrix</name>
    <dbReference type="NCBI Taxonomy" id="216773"/>
    <lineage>
        <taxon>Eukaryota</taxon>
        <taxon>Sar</taxon>
        <taxon>Stramenopiles</taxon>
        <taxon>Ochrophyta</taxon>
        <taxon>Bacillariophyta</taxon>
        <taxon>Coscinodiscophyceae</taxon>
        <taxon>Corethrophycidae</taxon>
        <taxon>Corethrales</taxon>
        <taxon>Corethraceae</taxon>
        <taxon>Corethron</taxon>
    </lineage>
</organism>
<accession>A0A7S1BET5</accession>
<keyword evidence="2" id="KW-1133">Transmembrane helix</keyword>
<keyword evidence="2" id="KW-0472">Membrane</keyword>
<feature type="compositionally biased region" description="Basic residues" evidence="1">
    <location>
        <begin position="89"/>
        <end position="100"/>
    </location>
</feature>
<protein>
    <submittedName>
        <fullName evidence="3">Uncharacterized protein</fullName>
    </submittedName>
</protein>
<feature type="region of interest" description="Disordered" evidence="1">
    <location>
        <begin position="1"/>
        <end position="59"/>
    </location>
</feature>
<evidence type="ECO:0000256" key="1">
    <source>
        <dbReference type="SAM" id="MobiDB-lite"/>
    </source>
</evidence>
<feature type="region of interest" description="Disordered" evidence="1">
    <location>
        <begin position="89"/>
        <end position="135"/>
    </location>
</feature>
<evidence type="ECO:0000256" key="2">
    <source>
        <dbReference type="SAM" id="Phobius"/>
    </source>
</evidence>
<keyword evidence="2" id="KW-0812">Transmembrane</keyword>
<dbReference type="AlphaFoldDB" id="A0A7S1BET5"/>